<dbReference type="RefSeq" id="WP_188039254.1">
    <property type="nucleotide sequence ID" value="NZ_JACVHF010000004.1"/>
</dbReference>
<keyword evidence="5 8" id="KW-0812">Transmembrane</keyword>
<evidence type="ECO:0000256" key="4">
    <source>
        <dbReference type="ARBA" id="ARBA00022475"/>
    </source>
</evidence>
<dbReference type="EMBL" id="JACVHF010000004">
    <property type="protein sequence ID" value="MBC9784125.1"/>
    <property type="molecule type" value="Genomic_DNA"/>
</dbReference>
<sequence length="244" mass="25621">MEAGKSSAAIIPTPSTEDFRIALRDTSPILLGIVPFGITCGVMGLTAGLTPLETIMMSIMVFAGASQFVAISMLGAGITSWSVIVFTTLLVNLRHLLMGASLAPYMSQLPKPLQALLAFVLTDESYAITISRTHNGHYSGAYQLGASVLLYTTWAVSTAVGAYLGSYFPDPLAWGLDFAMPATFMVLLIPRLMEDRIQQIVCAIAAVLAVAGALLLPGKWYIIIACLAASAVGAYLEGGKGGAQ</sequence>
<dbReference type="InterPro" id="IPR011606">
    <property type="entry name" value="Brnchd-chn_aa_trnsp_permease"/>
</dbReference>
<accession>A0ABR7T1C7</accession>
<evidence type="ECO:0000313" key="10">
    <source>
        <dbReference type="Proteomes" id="UP000617402"/>
    </source>
</evidence>
<evidence type="ECO:0000256" key="2">
    <source>
        <dbReference type="ARBA" id="ARBA00010735"/>
    </source>
</evidence>
<keyword evidence="6 8" id="KW-1133">Transmembrane helix</keyword>
<evidence type="ECO:0000256" key="8">
    <source>
        <dbReference type="SAM" id="Phobius"/>
    </source>
</evidence>
<dbReference type="Pfam" id="PF03591">
    <property type="entry name" value="AzlC"/>
    <property type="match status" value="1"/>
</dbReference>
<keyword evidence="10" id="KW-1185">Reference proteome</keyword>
<evidence type="ECO:0000256" key="1">
    <source>
        <dbReference type="ARBA" id="ARBA00004651"/>
    </source>
</evidence>
<evidence type="ECO:0000256" key="3">
    <source>
        <dbReference type="ARBA" id="ARBA00022448"/>
    </source>
</evidence>
<evidence type="ECO:0000313" key="9">
    <source>
        <dbReference type="EMBL" id="MBC9784125.1"/>
    </source>
</evidence>
<gene>
    <name evidence="9" type="ORF">H1S01_06325</name>
</gene>
<organism evidence="9 10">
    <name type="scientific">Heliobacterium chlorum</name>
    <dbReference type="NCBI Taxonomy" id="2698"/>
    <lineage>
        <taxon>Bacteria</taxon>
        <taxon>Bacillati</taxon>
        <taxon>Bacillota</taxon>
        <taxon>Clostridia</taxon>
        <taxon>Eubacteriales</taxon>
        <taxon>Heliobacteriaceae</taxon>
        <taxon>Heliobacterium</taxon>
    </lineage>
</organism>
<protein>
    <submittedName>
        <fullName evidence="9">AzlC family ABC transporter permease</fullName>
    </submittedName>
</protein>
<keyword evidence="3" id="KW-0813">Transport</keyword>
<feature type="transmembrane region" description="Helical" evidence="8">
    <location>
        <begin position="171"/>
        <end position="190"/>
    </location>
</feature>
<feature type="transmembrane region" description="Helical" evidence="8">
    <location>
        <begin position="141"/>
        <end position="165"/>
    </location>
</feature>
<evidence type="ECO:0000256" key="5">
    <source>
        <dbReference type="ARBA" id="ARBA00022692"/>
    </source>
</evidence>
<feature type="transmembrane region" description="Helical" evidence="8">
    <location>
        <begin position="197"/>
        <end position="214"/>
    </location>
</feature>
<name>A0ABR7T1C7_HELCL</name>
<feature type="transmembrane region" description="Helical" evidence="8">
    <location>
        <begin position="29"/>
        <end position="49"/>
    </location>
</feature>
<comment type="similarity">
    <text evidence="2">Belongs to the AzlC family.</text>
</comment>
<dbReference type="PANTHER" id="PTHR34979:SF1">
    <property type="entry name" value="INNER MEMBRANE PROTEIN YGAZ"/>
    <property type="match status" value="1"/>
</dbReference>
<dbReference type="PANTHER" id="PTHR34979">
    <property type="entry name" value="INNER MEMBRANE PROTEIN YGAZ"/>
    <property type="match status" value="1"/>
</dbReference>
<evidence type="ECO:0000256" key="7">
    <source>
        <dbReference type="ARBA" id="ARBA00023136"/>
    </source>
</evidence>
<evidence type="ECO:0000256" key="6">
    <source>
        <dbReference type="ARBA" id="ARBA00022989"/>
    </source>
</evidence>
<keyword evidence="7 8" id="KW-0472">Membrane</keyword>
<keyword evidence="4" id="KW-1003">Cell membrane</keyword>
<proteinExistence type="inferred from homology"/>
<comment type="subcellular location">
    <subcellularLocation>
        <location evidence="1">Cell membrane</location>
        <topology evidence="1">Multi-pass membrane protein</topology>
    </subcellularLocation>
</comment>
<reference evidence="9 10" key="1">
    <citation type="submission" date="2020-07" db="EMBL/GenBank/DDBJ databases">
        <title>Draft whole-genome sequence of Heliobacterium chlorum DSM 3682, type strain.</title>
        <authorList>
            <person name="Kyndt J.A."/>
            <person name="Meyer T.E."/>
            <person name="Imhoff J.F."/>
        </authorList>
    </citation>
    <scope>NUCLEOTIDE SEQUENCE [LARGE SCALE GENOMIC DNA]</scope>
    <source>
        <strain evidence="9 10">DSM 3682</strain>
    </source>
</reference>
<dbReference type="Proteomes" id="UP000617402">
    <property type="component" value="Unassembled WGS sequence"/>
</dbReference>
<comment type="caution">
    <text evidence="9">The sequence shown here is derived from an EMBL/GenBank/DDBJ whole genome shotgun (WGS) entry which is preliminary data.</text>
</comment>